<proteinExistence type="predicted"/>
<evidence type="ECO:0000313" key="4">
    <source>
        <dbReference type="Proteomes" id="UP001168528"/>
    </source>
</evidence>
<name>A0ABT8QXT0_9BACT</name>
<dbReference type="Gene3D" id="3.40.50.300">
    <property type="entry name" value="P-loop containing nucleotide triphosphate hydrolases"/>
    <property type="match status" value="1"/>
</dbReference>
<sequence>MYISSIHIKNYRSFSSHEILFSPGLNILIGHNNAGKTNVLKALHLIFERKKRNRPSIEDFNSQFTDFSFPPTIQISVTIQEHEDESEDKNVVFDWLIQEEKPYMARLTYLFALPVKHLNDYTSEIQTYKKPDGTYQTNECFKLIEKKYLPKYVANIYGGDLSKQEKADEELLSRFDFQFLDAIRDPESHLYYKNGSILREVLNYFLDYELTEGKDFEQLEPSQKRELFQREKEFNQKSNSLLQHLIDRISKDQIKAYSQATGAQKGGVPDFDAHMSELEIMSALRLIIKKHGLNLPLTNNGLGYNNLLYISLILAKMQMERSSFMGDNAKIFPILAIEEPEAHLHPSMQYKFLKFLNQNLHDQKQARQAFITTHSTQITAAVDLDSIICLYEDCERNQRVAYPAKAFPLTPEGKDSKIFVKRFLDATKSNMLFADKVILVEGLAEQLLLPCFAAYLDKEETLIDDHVSIVSVDSRTFKHFLQLFAFDARTNPVALYRKVVCVTDADPLKRRKALPGNDRAYWKSCYPCELNINNTQFDYQELASHAISLKEFADLFLNIHVCTPIAGKGKTLEYELAYYNPSCQLLLTESLPSRGKNTRDAFEILMSEYKKGTSSINDLLALSENEPLKTIIQMSKWDEDQKKRAFIASLYHQVLEDSKGEHAFLLEKQLRENLSLQGAKICFIIPPYIQEAIQFITQ</sequence>
<reference evidence="3" key="1">
    <citation type="submission" date="2023-07" db="EMBL/GenBank/DDBJ databases">
        <title>The genome sequence of Rhodocytophaga aerolata KACC 12507.</title>
        <authorList>
            <person name="Zhang X."/>
        </authorList>
    </citation>
    <scope>NUCLEOTIDE SEQUENCE</scope>
    <source>
        <strain evidence="3">KACC 12507</strain>
    </source>
</reference>
<dbReference type="Proteomes" id="UP001168528">
    <property type="component" value="Unassembled WGS sequence"/>
</dbReference>
<keyword evidence="4" id="KW-1185">Reference proteome</keyword>
<feature type="domain" description="Endonuclease GajA/Old nuclease/RecF-like AAA" evidence="1">
    <location>
        <begin position="1"/>
        <end position="378"/>
    </location>
</feature>
<dbReference type="EMBL" id="JAUKPO010000001">
    <property type="protein sequence ID" value="MDO1444647.1"/>
    <property type="molecule type" value="Genomic_DNA"/>
</dbReference>
<dbReference type="InterPro" id="IPR041685">
    <property type="entry name" value="AAA_GajA/Old/RecF-like"/>
</dbReference>
<accession>A0ABT8QXT0</accession>
<dbReference type="Pfam" id="PF20469">
    <property type="entry name" value="OLD-like_TOPRIM"/>
    <property type="match status" value="1"/>
</dbReference>
<dbReference type="InterPro" id="IPR051396">
    <property type="entry name" value="Bact_Antivir_Def_Nuclease"/>
</dbReference>
<dbReference type="PANTHER" id="PTHR43581:SF4">
    <property type="entry name" value="ATP_GTP PHOSPHATASE"/>
    <property type="match status" value="1"/>
</dbReference>
<dbReference type="PANTHER" id="PTHR43581">
    <property type="entry name" value="ATP/GTP PHOSPHATASE"/>
    <property type="match status" value="1"/>
</dbReference>
<dbReference type="CDD" id="cd01026">
    <property type="entry name" value="TOPRIM_OLD"/>
    <property type="match status" value="1"/>
</dbReference>
<dbReference type="InterPro" id="IPR027417">
    <property type="entry name" value="P-loop_NTPase"/>
</dbReference>
<dbReference type="SUPFAM" id="SSF52540">
    <property type="entry name" value="P-loop containing nucleoside triphosphate hydrolases"/>
    <property type="match status" value="1"/>
</dbReference>
<organism evidence="3 4">
    <name type="scientific">Rhodocytophaga aerolata</name>
    <dbReference type="NCBI Taxonomy" id="455078"/>
    <lineage>
        <taxon>Bacteria</taxon>
        <taxon>Pseudomonadati</taxon>
        <taxon>Bacteroidota</taxon>
        <taxon>Cytophagia</taxon>
        <taxon>Cytophagales</taxon>
        <taxon>Rhodocytophagaceae</taxon>
        <taxon>Rhodocytophaga</taxon>
    </lineage>
</organism>
<comment type="caution">
    <text evidence="3">The sequence shown here is derived from an EMBL/GenBank/DDBJ whole genome shotgun (WGS) entry which is preliminary data.</text>
</comment>
<dbReference type="Pfam" id="PF13175">
    <property type="entry name" value="AAA_15"/>
    <property type="match status" value="1"/>
</dbReference>
<protein>
    <submittedName>
        <fullName evidence="3">AAA family ATPase</fullName>
    </submittedName>
</protein>
<feature type="domain" description="OLD protein-like TOPRIM" evidence="2">
    <location>
        <begin position="432"/>
        <end position="506"/>
    </location>
</feature>
<gene>
    <name evidence="3" type="ORF">Q0590_00215</name>
</gene>
<dbReference type="RefSeq" id="WP_302035452.1">
    <property type="nucleotide sequence ID" value="NZ_JAUKPO010000001.1"/>
</dbReference>
<evidence type="ECO:0000259" key="2">
    <source>
        <dbReference type="Pfam" id="PF20469"/>
    </source>
</evidence>
<evidence type="ECO:0000313" key="3">
    <source>
        <dbReference type="EMBL" id="MDO1444647.1"/>
    </source>
</evidence>
<evidence type="ECO:0000259" key="1">
    <source>
        <dbReference type="Pfam" id="PF13175"/>
    </source>
</evidence>
<dbReference type="InterPro" id="IPR034139">
    <property type="entry name" value="TOPRIM_OLD"/>
</dbReference>